<dbReference type="GO" id="GO:0005993">
    <property type="term" value="P:trehalose catabolic process"/>
    <property type="evidence" value="ECO:0007669"/>
    <property type="project" value="TreeGrafter"/>
</dbReference>
<organism evidence="1 2">
    <name type="scientific">Candidatus Roizmanbacteria bacterium RIFCSPLOWO2_01_FULL_41_22</name>
    <dbReference type="NCBI Taxonomy" id="1802067"/>
    <lineage>
        <taxon>Bacteria</taxon>
        <taxon>Candidatus Roizmaniibacteriota</taxon>
    </lineage>
</organism>
<comment type="caution">
    <text evidence="1">The sequence shown here is derived from an EMBL/GenBank/DDBJ whole genome shotgun (WGS) entry which is preliminary data.</text>
</comment>
<evidence type="ECO:0008006" key="3">
    <source>
        <dbReference type="Google" id="ProtNLM"/>
    </source>
</evidence>
<dbReference type="Pfam" id="PF01204">
    <property type="entry name" value="Trehalase"/>
    <property type="match status" value="2"/>
</dbReference>
<sequence length="482" mass="55962">MDSISQLRLTILGKSKSTDDLRERPEKFDFLGVDKKTRTRTLLEKTIPKTAVISQTPSEEREKIFSYIINFWERSLLEADYLADTGKGLNLSKRPFLAPSRINDGFNFAQQYRWDTYFQNKGLIIAGGYDLAIDQLINIVEVFSQFKRVPNALTTWFLSHSQPPLEIFSAFDLLAAGVAPKDWLSRVIQMVEEELVSEWWDYESGKQQPRQTKQMFEKYGLMTRYNSIHFHPLLDSCEDGKDHNWVTATYGANYLPVQINAIIYGILDRLVRYYSSEKLGNDQTKTRQYAIFRERLHHDFNRRFWCKEGKWTGFRNYSLIDGEGFIRYGDLAAEVWPLFVGLASKEQAEVTKNNLERYYAGDYGLASTSLVLREGGSLTKPPAGYQSFQWEYPNCWPPLMLVAVEGLKKYGYLEEARKYEHRWVQYLESAFKLTGFFTEKQPSAAHVEVNKGYYGNIKGFGWTISVYLDFLKDLALSNNLDF</sequence>
<dbReference type="SUPFAM" id="SSF48208">
    <property type="entry name" value="Six-hairpin glycosidases"/>
    <property type="match status" value="1"/>
</dbReference>
<reference evidence="1 2" key="1">
    <citation type="journal article" date="2016" name="Nat. Commun.">
        <title>Thousands of microbial genomes shed light on interconnected biogeochemical processes in an aquifer system.</title>
        <authorList>
            <person name="Anantharaman K."/>
            <person name="Brown C.T."/>
            <person name="Hug L.A."/>
            <person name="Sharon I."/>
            <person name="Castelle C.J."/>
            <person name="Probst A.J."/>
            <person name="Thomas B.C."/>
            <person name="Singh A."/>
            <person name="Wilkins M.J."/>
            <person name="Karaoz U."/>
            <person name="Brodie E.L."/>
            <person name="Williams K.H."/>
            <person name="Hubbard S.S."/>
            <person name="Banfield J.F."/>
        </authorList>
    </citation>
    <scope>NUCLEOTIDE SEQUENCE [LARGE SCALE GENOMIC DNA]</scope>
</reference>
<dbReference type="InterPro" id="IPR001661">
    <property type="entry name" value="Glyco_hydro_37"/>
</dbReference>
<dbReference type="PRINTS" id="PR00744">
    <property type="entry name" value="GLHYDRLASE37"/>
</dbReference>
<name>A0A1F7J7V4_9BACT</name>
<dbReference type="STRING" id="1802067.A2966_05130"/>
<dbReference type="PANTHER" id="PTHR23403">
    <property type="entry name" value="TREHALASE"/>
    <property type="match status" value="1"/>
</dbReference>
<protein>
    <recommendedName>
        <fullName evidence="3">Trehalase</fullName>
    </recommendedName>
</protein>
<dbReference type="InterPro" id="IPR008928">
    <property type="entry name" value="6-hairpin_glycosidase_sf"/>
</dbReference>
<accession>A0A1F7J7V4</accession>
<dbReference type="AlphaFoldDB" id="A0A1F7J7V4"/>
<dbReference type="EMBL" id="MGAR01000021">
    <property type="protein sequence ID" value="OGK51690.1"/>
    <property type="molecule type" value="Genomic_DNA"/>
</dbReference>
<dbReference type="InterPro" id="IPR012341">
    <property type="entry name" value="6hp_glycosidase-like_sf"/>
</dbReference>
<gene>
    <name evidence="1" type="ORF">A2966_05130</name>
</gene>
<proteinExistence type="predicted"/>
<dbReference type="Gene3D" id="1.50.10.10">
    <property type="match status" value="2"/>
</dbReference>
<evidence type="ECO:0000313" key="2">
    <source>
        <dbReference type="Proteomes" id="UP000176480"/>
    </source>
</evidence>
<dbReference type="GO" id="GO:0004555">
    <property type="term" value="F:alpha,alpha-trehalase activity"/>
    <property type="evidence" value="ECO:0007669"/>
    <property type="project" value="InterPro"/>
</dbReference>
<dbReference type="PANTHER" id="PTHR23403:SF6">
    <property type="entry name" value="CYTOSOLIC NEUTRAL TREHALASE-RELATED"/>
    <property type="match status" value="1"/>
</dbReference>
<dbReference type="Proteomes" id="UP000176480">
    <property type="component" value="Unassembled WGS sequence"/>
</dbReference>
<evidence type="ECO:0000313" key="1">
    <source>
        <dbReference type="EMBL" id="OGK51690.1"/>
    </source>
</evidence>